<sequence length="207" mass="24465">MINIHFSSNNLLKEGNINAKIKQYEVLFEVKAKNVLKNLNDGLNRVRIYAKCYGDKNKHGFTYISNSKNFANHYGYEQLRSNSDLHTIIGKASDEVLKYIIEHNFNSFIIYISDIKFKIFFKDLFYDRQMFPHTISSQKYMDKVIKFLYKTKSGFVIFMQEDSNDQYMKIIKSMAKLLCTTDIKPAKIMKEYNDKEENDIIKNLKNI</sequence>
<organism evidence="1 2">
    <name type="scientific">Strongyloides venezuelensis</name>
    <name type="common">Threadworm</name>
    <dbReference type="NCBI Taxonomy" id="75913"/>
    <lineage>
        <taxon>Eukaryota</taxon>
        <taxon>Metazoa</taxon>
        <taxon>Ecdysozoa</taxon>
        <taxon>Nematoda</taxon>
        <taxon>Chromadorea</taxon>
        <taxon>Rhabditida</taxon>
        <taxon>Tylenchina</taxon>
        <taxon>Panagrolaimomorpha</taxon>
        <taxon>Strongyloidoidea</taxon>
        <taxon>Strongyloididae</taxon>
        <taxon>Strongyloides</taxon>
    </lineage>
</organism>
<proteinExistence type="predicted"/>
<reference evidence="2" key="2">
    <citation type="submission" date="2015-08" db="UniProtKB">
        <authorList>
            <consortium name="WormBaseParasite"/>
        </authorList>
    </citation>
    <scope>IDENTIFICATION</scope>
</reference>
<accession>A0A0K0FJ85</accession>
<protein>
    <submittedName>
        <fullName evidence="2">PBECR3 domain-containing protein</fullName>
    </submittedName>
</protein>
<dbReference type="Proteomes" id="UP000035680">
    <property type="component" value="Unassembled WGS sequence"/>
</dbReference>
<keyword evidence="1" id="KW-1185">Reference proteome</keyword>
<dbReference type="WBParaSite" id="SVE_0895700.1">
    <property type="protein sequence ID" value="SVE_0895700.1"/>
    <property type="gene ID" value="SVE_0895700"/>
</dbReference>
<name>A0A0K0FJ85_STRVS</name>
<evidence type="ECO:0000313" key="2">
    <source>
        <dbReference type="WBParaSite" id="SVE_0895700.1"/>
    </source>
</evidence>
<reference evidence="1" key="1">
    <citation type="submission" date="2014-07" db="EMBL/GenBank/DDBJ databases">
        <authorList>
            <person name="Martin A.A"/>
            <person name="De Silva N."/>
        </authorList>
    </citation>
    <scope>NUCLEOTIDE SEQUENCE</scope>
</reference>
<evidence type="ECO:0000313" key="1">
    <source>
        <dbReference type="Proteomes" id="UP000035680"/>
    </source>
</evidence>
<dbReference type="AlphaFoldDB" id="A0A0K0FJ85"/>